<dbReference type="EMBL" id="KY953156">
    <property type="protein sequence ID" value="ARW59020.1"/>
    <property type="molecule type" value="Genomic_DNA"/>
</dbReference>
<dbReference type="InterPro" id="IPR003615">
    <property type="entry name" value="HNH_nuc"/>
</dbReference>
<keyword evidence="2" id="KW-0255">Endonuclease</keyword>
<reference evidence="3" key="1">
    <citation type="submission" date="2017-04" db="EMBL/GenBank/DDBJ databases">
        <authorList>
            <person name="Buttimer C.T.H."/>
            <person name="Lucid A."/>
            <person name="Coffey A."/>
        </authorList>
    </citation>
    <scope>NUCLEOTIDE SEQUENCE [LARGE SCALE GENOMIC DNA]</scope>
</reference>
<dbReference type="Gene3D" id="3.90.75.20">
    <property type="match status" value="1"/>
</dbReference>
<dbReference type="InterPro" id="IPR044925">
    <property type="entry name" value="His-Me_finger_sf"/>
</dbReference>
<dbReference type="InterPro" id="IPR016177">
    <property type="entry name" value="DNA-bd_dom_sf"/>
</dbReference>
<sequence>MALHDYLEIDLTLPSCLRWKAAPSKRVRAGAPAFTTLDIYGYMRGMFQRKHYQAHRVVFYLTHGYWAEQIDHIDGDRANNKPTNLRAVTQTQNQHNRVCRGYYFCNTTQKYVAQIKVDNVGRTIGSYSTPEDARRAYLQEKALLHPTAPTRCFEEVSLGI</sequence>
<dbReference type="SUPFAM" id="SSF54171">
    <property type="entry name" value="DNA-binding domain"/>
    <property type="match status" value="1"/>
</dbReference>
<name>A0A2U7MVT7_9CAUD</name>
<gene>
    <name evidence="2" type="ORF">CB5_48</name>
</gene>
<keyword evidence="2" id="KW-0540">Nuclease</keyword>
<feature type="domain" description="HNH nuclease" evidence="1">
    <location>
        <begin position="52"/>
        <end position="94"/>
    </location>
</feature>
<accession>A0A2U7MVT7</accession>
<protein>
    <submittedName>
        <fullName evidence="2">HNH endonuclease</fullName>
    </submittedName>
</protein>
<evidence type="ECO:0000259" key="1">
    <source>
        <dbReference type="Pfam" id="PF13392"/>
    </source>
</evidence>
<evidence type="ECO:0000313" key="2">
    <source>
        <dbReference type="EMBL" id="ARW59020.1"/>
    </source>
</evidence>
<dbReference type="Pfam" id="PF13392">
    <property type="entry name" value="HNH_3"/>
    <property type="match status" value="1"/>
</dbReference>
<proteinExistence type="predicted"/>
<organism evidence="2 3">
    <name type="scientific">Pectobacterium phage vB_PatP_CB5</name>
    <dbReference type="NCBI Taxonomy" id="1983582"/>
    <lineage>
        <taxon>Viruses</taxon>
        <taxon>Duplodnaviria</taxon>
        <taxon>Heunggongvirae</taxon>
        <taxon>Uroviricota</taxon>
        <taxon>Caudoviricetes</taxon>
        <taxon>Autographivirales</taxon>
        <taxon>Autoscriptoviridae</taxon>
        <taxon>Corkvirinae</taxon>
        <taxon>Phimunavirus</taxon>
        <taxon>Phimunavirus CB5</taxon>
    </lineage>
</organism>
<dbReference type="GO" id="GO:0003677">
    <property type="term" value="F:DNA binding"/>
    <property type="evidence" value="ECO:0007669"/>
    <property type="project" value="InterPro"/>
</dbReference>
<dbReference type="SUPFAM" id="SSF54060">
    <property type="entry name" value="His-Me finger endonucleases"/>
    <property type="match status" value="1"/>
</dbReference>
<evidence type="ECO:0000313" key="3">
    <source>
        <dbReference type="Proteomes" id="UP000246264"/>
    </source>
</evidence>
<dbReference type="GO" id="GO:0004519">
    <property type="term" value="F:endonuclease activity"/>
    <property type="evidence" value="ECO:0007669"/>
    <property type="project" value="UniProtKB-KW"/>
</dbReference>
<dbReference type="Proteomes" id="UP000246264">
    <property type="component" value="Segment"/>
</dbReference>
<keyword evidence="3" id="KW-1185">Reference proteome</keyword>
<keyword evidence="2" id="KW-0378">Hydrolase</keyword>